<name>A0AAD2CEX2_9STRA</name>
<gene>
    <name evidence="1" type="ORF">CYCCA115_LOCUS2699</name>
</gene>
<protein>
    <submittedName>
        <fullName evidence="1">Uncharacterized protein</fullName>
    </submittedName>
</protein>
<comment type="caution">
    <text evidence="1">The sequence shown here is derived from an EMBL/GenBank/DDBJ whole genome shotgun (WGS) entry which is preliminary data.</text>
</comment>
<dbReference type="Proteomes" id="UP001295423">
    <property type="component" value="Unassembled WGS sequence"/>
</dbReference>
<dbReference type="EMBL" id="CAKOGP040000206">
    <property type="protein sequence ID" value="CAJ1932120.1"/>
    <property type="molecule type" value="Genomic_DNA"/>
</dbReference>
<evidence type="ECO:0000313" key="2">
    <source>
        <dbReference type="Proteomes" id="UP001295423"/>
    </source>
</evidence>
<sequence length="491" mass="55105">MASGATVGVEIRKVAATTSVGLETLGIIGGGCEVMRYAWPKMKVTFSIRENGETVPTDLKDPPVVLYGPHRQWKGLLDTHPVDLLVIEKGHYTRPSGGPNREPWEDMVDSMPPKHRPKVIIESWRSDPTLWQYGPTSKPTTTRWREAGYNINCRTIKATAIGGAITQERLLVVRTRIDCRAQWTWDSLDRDLSVIRPMGNLLTPPGLVPRNSYSQSGSAHTPHSLHDPMPNQIGAWIKTKKGVRQLMKEEVARGLGIPKGCETELSHKSLQQTTSLFHWEYLSFSLQYLFSHPTSASAKTTQGPKTGNHLSGATTITLDNNVFNWNPPDLSLGSPWHTLRLANLRWAADHYPEPDNIYWDDIQQLAVHRNNYNSEGPDPKRLQLLWWAATLVPTFGDGSGTGTGGTIQLPNCDFEMWQGKWKPSIYIFPSVWKELATLKETLLRIKESSHAHQVIGTTVFYFTDNSGVYWIATTGSSRTRSLHKLISEIRL</sequence>
<accession>A0AAD2CEX2</accession>
<dbReference type="AlphaFoldDB" id="A0AAD2CEX2"/>
<reference evidence="1" key="1">
    <citation type="submission" date="2023-08" db="EMBL/GenBank/DDBJ databases">
        <authorList>
            <person name="Audoor S."/>
            <person name="Bilcke G."/>
        </authorList>
    </citation>
    <scope>NUCLEOTIDE SEQUENCE</scope>
</reference>
<keyword evidence="2" id="KW-1185">Reference proteome</keyword>
<evidence type="ECO:0000313" key="1">
    <source>
        <dbReference type="EMBL" id="CAJ1932120.1"/>
    </source>
</evidence>
<proteinExistence type="predicted"/>
<organism evidence="1 2">
    <name type="scientific">Cylindrotheca closterium</name>
    <dbReference type="NCBI Taxonomy" id="2856"/>
    <lineage>
        <taxon>Eukaryota</taxon>
        <taxon>Sar</taxon>
        <taxon>Stramenopiles</taxon>
        <taxon>Ochrophyta</taxon>
        <taxon>Bacillariophyta</taxon>
        <taxon>Bacillariophyceae</taxon>
        <taxon>Bacillariophycidae</taxon>
        <taxon>Bacillariales</taxon>
        <taxon>Bacillariaceae</taxon>
        <taxon>Cylindrotheca</taxon>
    </lineage>
</organism>
<feature type="non-terminal residue" evidence="1">
    <location>
        <position position="491"/>
    </location>
</feature>